<dbReference type="GO" id="GO:0016746">
    <property type="term" value="F:acyltransferase activity"/>
    <property type="evidence" value="ECO:0007669"/>
    <property type="project" value="UniProtKB-KW"/>
</dbReference>
<feature type="transmembrane region" description="Helical" evidence="1">
    <location>
        <begin position="111"/>
        <end position="130"/>
    </location>
</feature>
<name>A0ABU0VV14_9RHOB</name>
<keyword evidence="3" id="KW-0012">Acyltransferase</keyword>
<dbReference type="EMBL" id="JAVDBT010000003">
    <property type="protein sequence ID" value="MDQ2065523.1"/>
    <property type="molecule type" value="Genomic_DNA"/>
</dbReference>
<dbReference type="PANTHER" id="PTHR23028">
    <property type="entry name" value="ACETYLTRANSFERASE"/>
    <property type="match status" value="1"/>
</dbReference>
<keyword evidence="4" id="KW-1185">Reference proteome</keyword>
<dbReference type="RefSeq" id="WP_306679210.1">
    <property type="nucleotide sequence ID" value="NZ_JAVDBT010000003.1"/>
</dbReference>
<dbReference type="PANTHER" id="PTHR23028:SF53">
    <property type="entry name" value="ACYL_TRANSF_3 DOMAIN-CONTAINING PROTEIN"/>
    <property type="match status" value="1"/>
</dbReference>
<protein>
    <submittedName>
        <fullName evidence="3">Acyltransferase family protein</fullName>
        <ecNumber evidence="3">2.3.1.-</ecNumber>
    </submittedName>
</protein>
<feature type="transmembrane region" description="Helical" evidence="1">
    <location>
        <begin position="41"/>
        <end position="59"/>
    </location>
</feature>
<feature type="transmembrane region" description="Helical" evidence="1">
    <location>
        <begin position="79"/>
        <end position="99"/>
    </location>
</feature>
<evidence type="ECO:0000256" key="1">
    <source>
        <dbReference type="SAM" id="Phobius"/>
    </source>
</evidence>
<proteinExistence type="predicted"/>
<organism evidence="3 4">
    <name type="scientific">Pseudogemmobacter lacusdianii</name>
    <dbReference type="NCBI Taxonomy" id="3069608"/>
    <lineage>
        <taxon>Bacteria</taxon>
        <taxon>Pseudomonadati</taxon>
        <taxon>Pseudomonadota</taxon>
        <taxon>Alphaproteobacteria</taxon>
        <taxon>Rhodobacterales</taxon>
        <taxon>Paracoccaceae</taxon>
        <taxon>Pseudogemmobacter</taxon>
    </lineage>
</organism>
<feature type="transmembrane region" description="Helical" evidence="1">
    <location>
        <begin position="12"/>
        <end position="29"/>
    </location>
</feature>
<keyword evidence="1" id="KW-0472">Membrane</keyword>
<evidence type="ECO:0000313" key="4">
    <source>
        <dbReference type="Proteomes" id="UP001239680"/>
    </source>
</evidence>
<reference evidence="3 4" key="1">
    <citation type="submission" date="2023-08" db="EMBL/GenBank/DDBJ databases">
        <title>Characterization of two Paracoccaceae strains isolated from Phycosphere and proposal of Xinfangfangia lacusdiani sp. nov.</title>
        <authorList>
            <person name="Deng Y."/>
            <person name="Zhang Y.Q."/>
        </authorList>
    </citation>
    <scope>NUCLEOTIDE SEQUENCE [LARGE SCALE GENOMIC DNA]</scope>
    <source>
        <strain evidence="3 4">CPCC 101601</strain>
    </source>
</reference>
<comment type="caution">
    <text evidence="3">The sequence shown here is derived from an EMBL/GenBank/DDBJ whole genome shotgun (WGS) entry which is preliminary data.</text>
</comment>
<dbReference type="Pfam" id="PF19040">
    <property type="entry name" value="SGNH"/>
    <property type="match status" value="1"/>
</dbReference>
<dbReference type="InterPro" id="IPR050879">
    <property type="entry name" value="Acyltransferase_3"/>
</dbReference>
<evidence type="ECO:0000313" key="3">
    <source>
        <dbReference type="EMBL" id="MDQ2065523.1"/>
    </source>
</evidence>
<gene>
    <name evidence="3" type="ORF">Q9295_04000</name>
</gene>
<keyword evidence="1" id="KW-0812">Transmembrane</keyword>
<dbReference type="Proteomes" id="UP001239680">
    <property type="component" value="Unassembled WGS sequence"/>
</dbReference>
<accession>A0ABU0VV14</accession>
<dbReference type="InterPro" id="IPR043968">
    <property type="entry name" value="SGNH"/>
</dbReference>
<dbReference type="EC" id="2.3.1.-" evidence="3"/>
<feature type="domain" description="SGNH" evidence="2">
    <location>
        <begin position="168"/>
        <end position="380"/>
    </location>
</feature>
<evidence type="ECO:0000259" key="2">
    <source>
        <dbReference type="Pfam" id="PF19040"/>
    </source>
</evidence>
<keyword evidence="1" id="KW-1133">Transmembrane helix</keyword>
<sequence>MASLFLYNEETPTPSTFTLLPVVGTMLVLGFGQTQGMSGRLLTWMPLRLIGLASYSIYLWHQPILSYARLSGWMAEGSFLSAVFWVAVILGVGFASWVFVEQRYRRKAGIIPRLLLIQGALLALTLTLGMSRAPYLFVSNENRDLLSAEWRQARNYVRTGVKPYKDRAFSDDGRPKIQIIGDSYGMDFVNSMIEYGVIDQIDLSVHIISWNCGNLAVPRDDPALLAQDLPAKCDDIDRYEGAPLLGRMQSADRVVLISYWDDWHLPFMQASLKRVRELTANDLLLVGTKSFGVPDLRVLSRYSRAERQELRADADPQVLRSTAQLQEWFPDIFINLQEVLCPEGGGAICPAVDVNDQVLAFDGYHLSRAGARYAGPLFDKAGIYDRIMAPRQTGN</sequence>
<keyword evidence="3" id="KW-0808">Transferase</keyword>